<evidence type="ECO:0000313" key="2">
    <source>
        <dbReference type="EMBL" id="MDC0741784.1"/>
    </source>
</evidence>
<reference evidence="2 3" key="1">
    <citation type="submission" date="2022-11" db="EMBL/GenBank/DDBJ databases">
        <title>Minimal conservation of predation-associated metabolite biosynthetic gene clusters underscores biosynthetic potential of Myxococcota including descriptions for ten novel species: Archangium lansinium sp. nov., Myxococcus landrumus sp. nov., Nannocystis bai.</title>
        <authorList>
            <person name="Ahearne A."/>
            <person name="Stevens C."/>
            <person name="Dowd S."/>
        </authorList>
    </citation>
    <scope>NUCLEOTIDE SEQUENCE [LARGE SCALE GENOMIC DNA]</scope>
    <source>
        <strain evidence="2 3">RJM3</strain>
    </source>
</reference>
<gene>
    <name evidence="2" type="ORF">POL67_10535</name>
</gene>
<dbReference type="RefSeq" id="WP_271917111.1">
    <property type="nucleotide sequence ID" value="NZ_JAQNDO010000001.1"/>
</dbReference>
<proteinExistence type="predicted"/>
<protein>
    <submittedName>
        <fullName evidence="2">Uncharacterized protein</fullName>
    </submittedName>
</protein>
<accession>A0ABT5EJ03</accession>
<organism evidence="2 3">
    <name type="scientific">Polyangium mundeleinium</name>
    <dbReference type="NCBI Taxonomy" id="2995306"/>
    <lineage>
        <taxon>Bacteria</taxon>
        <taxon>Pseudomonadati</taxon>
        <taxon>Myxococcota</taxon>
        <taxon>Polyangia</taxon>
        <taxon>Polyangiales</taxon>
        <taxon>Polyangiaceae</taxon>
        <taxon>Polyangium</taxon>
    </lineage>
</organism>
<evidence type="ECO:0000313" key="3">
    <source>
        <dbReference type="Proteomes" id="UP001221411"/>
    </source>
</evidence>
<sequence length="140" mass="15132">MQRPARCMAPAFIMSSSKPPPRNTLPEVHRLPIRVLGTGGKGLLVECPRRSKEVHVDRCALCAACTGLSIRDRYLVCTGAPDARETEENEPPRAGDAPLASEAQALRHRGVRIGWFGADLPLLEGRIEGNVDDGSSPELP</sequence>
<feature type="compositionally biased region" description="Basic and acidic residues" evidence="1">
    <location>
        <begin position="83"/>
        <end position="93"/>
    </location>
</feature>
<evidence type="ECO:0000256" key="1">
    <source>
        <dbReference type="SAM" id="MobiDB-lite"/>
    </source>
</evidence>
<dbReference type="Proteomes" id="UP001221411">
    <property type="component" value="Unassembled WGS sequence"/>
</dbReference>
<feature type="region of interest" description="Disordered" evidence="1">
    <location>
        <begin position="83"/>
        <end position="102"/>
    </location>
</feature>
<comment type="caution">
    <text evidence="2">The sequence shown here is derived from an EMBL/GenBank/DDBJ whole genome shotgun (WGS) entry which is preliminary data.</text>
</comment>
<name>A0ABT5EJ03_9BACT</name>
<keyword evidence="3" id="KW-1185">Reference proteome</keyword>
<dbReference type="EMBL" id="JAQNDO010000001">
    <property type="protein sequence ID" value="MDC0741784.1"/>
    <property type="molecule type" value="Genomic_DNA"/>
</dbReference>